<dbReference type="InterPro" id="IPR011701">
    <property type="entry name" value="MFS"/>
</dbReference>
<keyword evidence="7 9" id="KW-1133">Transmembrane helix</keyword>
<evidence type="ECO:0000256" key="9">
    <source>
        <dbReference type="SAM" id="Phobius"/>
    </source>
</evidence>
<feature type="transmembrane region" description="Helical" evidence="9">
    <location>
        <begin position="259"/>
        <end position="281"/>
    </location>
</feature>
<feature type="transmembrane region" description="Helical" evidence="9">
    <location>
        <begin position="105"/>
        <end position="124"/>
    </location>
</feature>
<gene>
    <name evidence="11" type="ORF">E2553_30420</name>
</gene>
<keyword evidence="3" id="KW-0813">Transport</keyword>
<dbReference type="InterPro" id="IPR020846">
    <property type="entry name" value="MFS_dom"/>
</dbReference>
<feature type="transmembrane region" description="Helical" evidence="9">
    <location>
        <begin position="72"/>
        <end position="98"/>
    </location>
</feature>
<evidence type="ECO:0000259" key="10">
    <source>
        <dbReference type="PROSITE" id="PS50850"/>
    </source>
</evidence>
<keyword evidence="4" id="KW-1003">Cell membrane</keyword>
<feature type="transmembrane region" description="Helical" evidence="9">
    <location>
        <begin position="206"/>
        <end position="225"/>
    </location>
</feature>
<comment type="similarity">
    <text evidence="2">Belongs to the major facilitator superfamily. Metabolite:H+ Symporter (MHS) family (TC 2.A.1.6) family.</text>
</comment>
<dbReference type="Proteomes" id="UP000297385">
    <property type="component" value="Unassembled WGS sequence"/>
</dbReference>
<feature type="transmembrane region" description="Helical" evidence="9">
    <location>
        <begin position="387"/>
        <end position="411"/>
    </location>
</feature>
<comment type="caution">
    <text evidence="11">The sequence shown here is derived from an EMBL/GenBank/DDBJ whole genome shotgun (WGS) entry which is preliminary data.</text>
</comment>
<dbReference type="SUPFAM" id="SSF103473">
    <property type="entry name" value="MFS general substrate transporter"/>
    <property type="match status" value="1"/>
</dbReference>
<evidence type="ECO:0000256" key="5">
    <source>
        <dbReference type="ARBA" id="ARBA00022692"/>
    </source>
</evidence>
<evidence type="ECO:0000313" key="11">
    <source>
        <dbReference type="EMBL" id="TFE41018.1"/>
    </source>
</evidence>
<dbReference type="InterPro" id="IPR005829">
    <property type="entry name" value="Sugar_transporter_CS"/>
</dbReference>
<keyword evidence="6" id="KW-0769">Symport</keyword>
<dbReference type="AlphaFoldDB" id="A0A4Y8MUF0"/>
<evidence type="ECO:0000256" key="8">
    <source>
        <dbReference type="ARBA" id="ARBA00023136"/>
    </source>
</evidence>
<feature type="domain" description="Major facilitator superfamily (MFS) profile" evidence="10">
    <location>
        <begin position="34"/>
        <end position="443"/>
    </location>
</feature>
<dbReference type="Gene3D" id="1.20.1250.20">
    <property type="entry name" value="MFS general substrate transporter like domains"/>
    <property type="match status" value="2"/>
</dbReference>
<feature type="transmembrane region" description="Helical" evidence="9">
    <location>
        <begin position="34"/>
        <end position="60"/>
    </location>
</feature>
<accession>A0A4Y8MUF0</accession>
<dbReference type="EMBL" id="SNVI01000002">
    <property type="protein sequence ID" value="TFE41018.1"/>
    <property type="molecule type" value="Genomic_DNA"/>
</dbReference>
<organism evidence="11 12">
    <name type="scientific">Paraburkholderia dipogonis</name>
    <dbReference type="NCBI Taxonomy" id="1211383"/>
    <lineage>
        <taxon>Bacteria</taxon>
        <taxon>Pseudomonadati</taxon>
        <taxon>Pseudomonadota</taxon>
        <taxon>Betaproteobacteria</taxon>
        <taxon>Burkholderiales</taxon>
        <taxon>Burkholderiaceae</taxon>
        <taxon>Paraburkholderia</taxon>
    </lineage>
</organism>
<dbReference type="PANTHER" id="PTHR43528">
    <property type="entry name" value="ALPHA-KETOGLUTARATE PERMEASE"/>
    <property type="match status" value="1"/>
</dbReference>
<sequence length="448" mass="47241">MTPLVRHSDQEMQMQNQTTHIPVYEPAATSRTNLLVATTIGNALEFFDFTVFGFFAIVIGKNFFSPLNAQGQLLLSAMTFGVGFLVRPLGGVLIGIYADRAGRRAAMTLTLTLMALGACMVGLAPTYAEVGIAAPCIMIVARLIQGFSAGGEVGPSTVVLLENAPRGSRAWYTSWQLASQGIGIALGAAFATVLSYALPADALYGWGWRIPFLCGAAILPAGVLIRRRLSELEPVTEPVGQRAPHRPLSTLLSGHGRNLLGGILLLMGGTITAYMVIFFIPTYAVHALKLGETGSYACALASGVLLAVLSPVAGKIADTVGRRLPIVVGRLILIASLYPAYAWLSSAPSLSRLFVVIVVLIVPYTLQGSPSVTLIPELFPKSIRVTATGTVYSLAVAVFGGLTQPAALWLADFTGNRFAPAIAITAGLLLSTLSLLIIRPHVEEPLSG</sequence>
<feature type="transmembrane region" description="Helical" evidence="9">
    <location>
        <begin position="417"/>
        <end position="438"/>
    </location>
</feature>
<reference evidence="11 12" key="1">
    <citation type="submission" date="2019-03" db="EMBL/GenBank/DDBJ databases">
        <title>Complete Genome Sequence of Paraburkholderia dipogonis ICMP 19430T, a Nitrogen-fixing Symbiont of the South African Invasive Legume Dipogon lignosus in New Zealand.</title>
        <authorList>
            <person name="De Meyer S.E."/>
        </authorList>
    </citation>
    <scope>NUCLEOTIDE SEQUENCE [LARGE SCALE GENOMIC DNA]</scope>
    <source>
        <strain evidence="11 12">ICMP 19430</strain>
    </source>
</reference>
<feature type="transmembrane region" description="Helical" evidence="9">
    <location>
        <begin position="170"/>
        <end position="194"/>
    </location>
</feature>
<feature type="transmembrane region" description="Helical" evidence="9">
    <location>
        <begin position="324"/>
        <end position="344"/>
    </location>
</feature>
<feature type="transmembrane region" description="Helical" evidence="9">
    <location>
        <begin position="350"/>
        <end position="366"/>
    </location>
</feature>
<dbReference type="InterPro" id="IPR051084">
    <property type="entry name" value="H+-coupled_symporters"/>
</dbReference>
<evidence type="ECO:0000256" key="2">
    <source>
        <dbReference type="ARBA" id="ARBA00008240"/>
    </source>
</evidence>
<dbReference type="PROSITE" id="PS50850">
    <property type="entry name" value="MFS"/>
    <property type="match status" value="1"/>
</dbReference>
<evidence type="ECO:0000313" key="12">
    <source>
        <dbReference type="Proteomes" id="UP000297385"/>
    </source>
</evidence>
<dbReference type="GO" id="GO:0005886">
    <property type="term" value="C:plasma membrane"/>
    <property type="evidence" value="ECO:0007669"/>
    <property type="project" value="UniProtKB-SubCell"/>
</dbReference>
<comment type="subcellular location">
    <subcellularLocation>
        <location evidence="1">Cell membrane</location>
        <topology evidence="1">Multi-pass membrane protein</topology>
    </subcellularLocation>
</comment>
<dbReference type="InterPro" id="IPR036259">
    <property type="entry name" value="MFS_trans_sf"/>
</dbReference>
<feature type="transmembrane region" description="Helical" evidence="9">
    <location>
        <begin position="293"/>
        <end position="312"/>
    </location>
</feature>
<evidence type="ECO:0000256" key="7">
    <source>
        <dbReference type="ARBA" id="ARBA00022989"/>
    </source>
</evidence>
<keyword evidence="5 9" id="KW-0812">Transmembrane</keyword>
<keyword evidence="8 9" id="KW-0472">Membrane</keyword>
<evidence type="ECO:0000256" key="1">
    <source>
        <dbReference type="ARBA" id="ARBA00004651"/>
    </source>
</evidence>
<dbReference type="PANTHER" id="PTHR43528:SF3">
    <property type="entry name" value="CITRATE-PROTON SYMPORTER"/>
    <property type="match status" value="1"/>
</dbReference>
<evidence type="ECO:0000256" key="6">
    <source>
        <dbReference type="ARBA" id="ARBA00022847"/>
    </source>
</evidence>
<proteinExistence type="inferred from homology"/>
<dbReference type="PROSITE" id="PS00216">
    <property type="entry name" value="SUGAR_TRANSPORT_1"/>
    <property type="match status" value="1"/>
</dbReference>
<evidence type="ECO:0000256" key="4">
    <source>
        <dbReference type="ARBA" id="ARBA00022475"/>
    </source>
</evidence>
<evidence type="ECO:0000256" key="3">
    <source>
        <dbReference type="ARBA" id="ARBA00022448"/>
    </source>
</evidence>
<dbReference type="GO" id="GO:0015293">
    <property type="term" value="F:symporter activity"/>
    <property type="evidence" value="ECO:0007669"/>
    <property type="project" value="UniProtKB-KW"/>
</dbReference>
<protein>
    <submittedName>
        <fullName evidence="11">MFS transporter</fullName>
    </submittedName>
</protein>
<name>A0A4Y8MUF0_9BURK</name>
<dbReference type="Pfam" id="PF07690">
    <property type="entry name" value="MFS_1"/>
    <property type="match status" value="1"/>
</dbReference>